<feature type="transmembrane region" description="Helical" evidence="12">
    <location>
        <begin position="53"/>
        <end position="73"/>
    </location>
</feature>
<evidence type="ECO:0000256" key="1">
    <source>
        <dbReference type="ARBA" id="ARBA00004141"/>
    </source>
</evidence>
<comment type="subcellular location">
    <subcellularLocation>
        <location evidence="1">Membrane</location>
        <topology evidence="1">Multi-pass membrane protein</topology>
    </subcellularLocation>
</comment>
<evidence type="ECO:0000256" key="12">
    <source>
        <dbReference type="SAM" id="Phobius"/>
    </source>
</evidence>
<dbReference type="InterPro" id="IPR049941">
    <property type="entry name" value="LPLAT_7/PORCN-like"/>
</dbReference>
<evidence type="ECO:0000313" key="14">
    <source>
        <dbReference type="Proteomes" id="UP000292052"/>
    </source>
</evidence>
<evidence type="ECO:0000256" key="11">
    <source>
        <dbReference type="ARBA" id="ARBA00047978"/>
    </source>
</evidence>
<protein>
    <recommendedName>
        <fullName evidence="10">Protein-serine O-palmitoleoyltransferase porcupine</fullName>
        <ecNumber evidence="9">2.3.1.250</ecNumber>
    </recommendedName>
</protein>
<keyword evidence="6 12" id="KW-0472">Membrane</keyword>
<dbReference type="GO" id="GO:0016020">
    <property type="term" value="C:membrane"/>
    <property type="evidence" value="ECO:0007669"/>
    <property type="project" value="UniProtKB-SubCell"/>
</dbReference>
<evidence type="ECO:0000256" key="4">
    <source>
        <dbReference type="ARBA" id="ARBA00022692"/>
    </source>
</evidence>
<dbReference type="Pfam" id="PF03062">
    <property type="entry name" value="MBOAT"/>
    <property type="match status" value="1"/>
</dbReference>
<accession>A0A482W1E8</accession>
<evidence type="ECO:0000256" key="8">
    <source>
        <dbReference type="ARBA" id="ARBA00038269"/>
    </source>
</evidence>
<evidence type="ECO:0000256" key="2">
    <source>
        <dbReference type="ARBA" id="ARBA00022679"/>
    </source>
</evidence>
<keyword evidence="4 12" id="KW-0812">Transmembrane</keyword>
<evidence type="ECO:0000256" key="3">
    <source>
        <dbReference type="ARBA" id="ARBA00022687"/>
    </source>
</evidence>
<dbReference type="STRING" id="1661398.A0A482W1E8"/>
<dbReference type="GO" id="GO:0005783">
    <property type="term" value="C:endoplasmic reticulum"/>
    <property type="evidence" value="ECO:0007669"/>
    <property type="project" value="TreeGrafter"/>
</dbReference>
<gene>
    <name evidence="13" type="ORF">BDFB_000195</name>
</gene>
<evidence type="ECO:0000256" key="9">
    <source>
        <dbReference type="ARBA" id="ARBA00038867"/>
    </source>
</evidence>
<keyword evidence="5 12" id="KW-1133">Transmembrane helix</keyword>
<feature type="transmembrane region" description="Helical" evidence="12">
    <location>
        <begin position="93"/>
        <end position="113"/>
    </location>
</feature>
<evidence type="ECO:0000256" key="10">
    <source>
        <dbReference type="ARBA" id="ARBA00040371"/>
    </source>
</evidence>
<dbReference type="GO" id="GO:0061355">
    <property type="term" value="P:Wnt protein secretion"/>
    <property type="evidence" value="ECO:0007669"/>
    <property type="project" value="TreeGrafter"/>
</dbReference>
<dbReference type="GO" id="GO:0030258">
    <property type="term" value="P:lipid modification"/>
    <property type="evidence" value="ECO:0007669"/>
    <property type="project" value="TreeGrafter"/>
</dbReference>
<keyword evidence="2 13" id="KW-0808">Transferase</keyword>
<evidence type="ECO:0000256" key="5">
    <source>
        <dbReference type="ARBA" id="ARBA00022989"/>
    </source>
</evidence>
<keyword evidence="7" id="KW-0012">Acyltransferase</keyword>
<evidence type="ECO:0000256" key="7">
    <source>
        <dbReference type="ARBA" id="ARBA00023315"/>
    </source>
</evidence>
<dbReference type="Proteomes" id="UP000292052">
    <property type="component" value="Unassembled WGS sequence"/>
</dbReference>
<comment type="catalytic activity">
    <reaction evidence="11">
        <text>[Wnt protein]-L-serine + (9Z)-hexadecenoyl-CoA = [Wnt protein]-O-(9Z)-hexadecenoyl-L-serine + CoA</text>
        <dbReference type="Rhea" id="RHEA:45336"/>
        <dbReference type="Rhea" id="RHEA-COMP:11170"/>
        <dbReference type="Rhea" id="RHEA-COMP:11171"/>
        <dbReference type="ChEBI" id="CHEBI:29999"/>
        <dbReference type="ChEBI" id="CHEBI:57287"/>
        <dbReference type="ChEBI" id="CHEBI:61540"/>
        <dbReference type="ChEBI" id="CHEBI:85189"/>
        <dbReference type="EC" id="2.3.1.250"/>
    </reaction>
</comment>
<dbReference type="GO" id="GO:0016055">
    <property type="term" value="P:Wnt signaling pathway"/>
    <property type="evidence" value="ECO:0007669"/>
    <property type="project" value="UniProtKB-KW"/>
</dbReference>
<keyword evidence="3" id="KW-0879">Wnt signaling pathway</keyword>
<dbReference type="OrthoDB" id="5968863at2759"/>
<comment type="similarity">
    <text evidence="8">Belongs to the membrane-bound acyltransferase family. Porcupine subfamily.</text>
</comment>
<evidence type="ECO:0000313" key="13">
    <source>
        <dbReference type="EMBL" id="RZC38910.1"/>
    </source>
</evidence>
<dbReference type="AlphaFoldDB" id="A0A482W1E8"/>
<dbReference type="GO" id="GO:1990698">
    <property type="term" value="F:palmitoleoyltransferase activity"/>
    <property type="evidence" value="ECO:0007669"/>
    <property type="project" value="UniProtKB-EC"/>
</dbReference>
<dbReference type="PANTHER" id="PTHR13906:SF12">
    <property type="entry name" value="PROTEIN-SERINE O-PALMITOLEOYLTRANSFERASE PORCUPINE"/>
    <property type="match status" value="1"/>
</dbReference>
<dbReference type="EC" id="2.3.1.250" evidence="9"/>
<dbReference type="GO" id="GO:0017147">
    <property type="term" value="F:Wnt-protein binding"/>
    <property type="evidence" value="ECO:0007669"/>
    <property type="project" value="TreeGrafter"/>
</dbReference>
<organism evidence="13 14">
    <name type="scientific">Asbolus verrucosus</name>
    <name type="common">Desert ironclad beetle</name>
    <dbReference type="NCBI Taxonomy" id="1661398"/>
    <lineage>
        <taxon>Eukaryota</taxon>
        <taxon>Metazoa</taxon>
        <taxon>Ecdysozoa</taxon>
        <taxon>Arthropoda</taxon>
        <taxon>Hexapoda</taxon>
        <taxon>Insecta</taxon>
        <taxon>Pterygota</taxon>
        <taxon>Neoptera</taxon>
        <taxon>Endopterygota</taxon>
        <taxon>Coleoptera</taxon>
        <taxon>Polyphaga</taxon>
        <taxon>Cucujiformia</taxon>
        <taxon>Tenebrionidae</taxon>
        <taxon>Pimeliinae</taxon>
        <taxon>Asbolus</taxon>
    </lineage>
</organism>
<dbReference type="EMBL" id="QDEB01038901">
    <property type="protein sequence ID" value="RZC38910.1"/>
    <property type="molecule type" value="Genomic_DNA"/>
</dbReference>
<feature type="transmembrane region" description="Helical" evidence="12">
    <location>
        <begin position="160"/>
        <end position="176"/>
    </location>
</feature>
<dbReference type="PANTHER" id="PTHR13906">
    <property type="entry name" value="PORCUPINE"/>
    <property type="match status" value="1"/>
</dbReference>
<keyword evidence="14" id="KW-1185">Reference proteome</keyword>
<dbReference type="InterPro" id="IPR004299">
    <property type="entry name" value="MBOAT_fam"/>
</dbReference>
<proteinExistence type="inferred from homology"/>
<feature type="transmembrane region" description="Helical" evidence="12">
    <location>
        <begin position="125"/>
        <end position="145"/>
    </location>
</feature>
<evidence type="ECO:0000256" key="6">
    <source>
        <dbReference type="ARBA" id="ARBA00023136"/>
    </source>
</evidence>
<reference evidence="13 14" key="1">
    <citation type="submission" date="2017-03" db="EMBL/GenBank/DDBJ databases">
        <title>Genome of the blue death feigning beetle - Asbolus verrucosus.</title>
        <authorList>
            <person name="Rider S.D."/>
        </authorList>
    </citation>
    <scope>NUCLEOTIDE SEQUENCE [LARGE SCALE GENOMIC DNA]</scope>
    <source>
        <strain evidence="13">Butters</strain>
        <tissue evidence="13">Head and leg muscle</tissue>
    </source>
</reference>
<sequence>MSIIPELSDVDEYVQEYYNDHYEETFLDIWNNCVVLSILSVIPTVVNIITLNFGFGCLLATVIYSVFLLRMGPKNILTCANRMYREYYLIEPYIWLQIRGIVMVLVMKIISLADDIEKSNSMPNIVEYFGYTLCGANVMFGPWISFNDYLNLYKKPPKKVIFNIVIIWLIAYKEAFSFRTSHYFISYLAEAGMIASGFTNSNKKKMRFIITEPLEIEFPSSLSVVVRKWNQPMHDFLKRYVYRSWLSYATFLISSLLHGLELKISMVLVSIGVFSYLQVAPRDRIAEIFDCCSRDKR</sequence>
<name>A0A482W1E8_ASBVE</name>
<comment type="caution">
    <text evidence="13">The sequence shown here is derived from an EMBL/GenBank/DDBJ whole genome shotgun (WGS) entry which is preliminary data.</text>
</comment>